<dbReference type="OrthoDB" id="248923at2759"/>
<dbReference type="Proteomes" id="UP000796880">
    <property type="component" value="Unassembled WGS sequence"/>
</dbReference>
<dbReference type="GO" id="GO:0004672">
    <property type="term" value="F:protein kinase activity"/>
    <property type="evidence" value="ECO:0007669"/>
    <property type="project" value="InterPro"/>
</dbReference>
<dbReference type="InterPro" id="IPR017441">
    <property type="entry name" value="Protein_kinase_ATP_BS"/>
</dbReference>
<evidence type="ECO:0000256" key="3">
    <source>
        <dbReference type="SAM" id="Coils"/>
    </source>
</evidence>
<evidence type="ECO:0000256" key="4">
    <source>
        <dbReference type="SAM" id="MobiDB-lite"/>
    </source>
</evidence>
<dbReference type="PROSITE" id="PS50011">
    <property type="entry name" value="PROTEIN_KINASE_DOM"/>
    <property type="match status" value="1"/>
</dbReference>
<name>A0A8K0GU12_9ROSA</name>
<dbReference type="GO" id="GO:0043539">
    <property type="term" value="F:protein serine/threonine kinase activator activity"/>
    <property type="evidence" value="ECO:0007669"/>
    <property type="project" value="InterPro"/>
</dbReference>
<feature type="coiled-coil region" evidence="3">
    <location>
        <begin position="680"/>
        <end position="714"/>
    </location>
</feature>
<feature type="compositionally biased region" description="Basic and acidic residues" evidence="4">
    <location>
        <begin position="483"/>
        <end position="496"/>
    </location>
</feature>
<dbReference type="SUPFAM" id="SSF56112">
    <property type="entry name" value="Protein kinase-like (PK-like)"/>
    <property type="match status" value="1"/>
</dbReference>
<dbReference type="CDD" id="cd06610">
    <property type="entry name" value="STKc_OSR1_SPAK"/>
    <property type="match status" value="1"/>
</dbReference>
<sequence length="732" mass="81214">MGRIGANPRTYTANPSDYKLLEEVGYGASATVYRAIYLPSNEVVAVKCLDLDRCNSNLDDIRREAQTMSLIDHPNVIRAYCSFVVERNLWVVMPFMAEGSCLHLMKIAYPDGFEEAAIGSILKETLKALEYLHRQGHIHRDVKAGNILLDTNGFVKLADFGVSACMFDAGDRRRSRNTFVGTPCWMAPEVLQPGGGYNSKADIWSFGITALELAHGHAPFSKYPPMKVLLMTIQNAPPGLDYDRDKRFSKSFKELVAMCLVKDQTKRPTADKLLKHSFFKQAKPPELSVKKLFADLPPLWNRVKALQLKDAAQLALKKMPSAEQEALSQSEYQRGVSAWNFDVEDLKAQASLVRDDDDLTEMREEDEKLKSVVADKDASHCQSTLGKLNSNTELPLGDSRGKISDKVQEAEYLNKKGKVLECDILESGCQEKTGWKKNGSSTEATTSTSEKDVVLSKVRSQSVKSRQALSGPLMPGSVLNHSLSERGRTSERRDNDNQPTTEMSSQVRRTPSFSGPLMLPNRASANSLSAPIKFSGGYRDSLDDKSKSNLVQIKGRFSVTSENLDLVKDIPLSTVPRRSSQGSPLRKSASVGEWIFDSKQVPLNQQPKEINNSTVPASVLMPHLQNLFQQTSIQQDIIMNLLSSLQPTEVVDAAQNGKLPPLPRSPENNGSVETAASERERLLLIKISELQARMNNLTDELTAEKLKFIQLQQQLISVSIQEENGDREEGVA</sequence>
<evidence type="ECO:0000256" key="1">
    <source>
        <dbReference type="ARBA" id="ARBA00008874"/>
    </source>
</evidence>
<dbReference type="SMART" id="SM00220">
    <property type="entry name" value="S_TKc"/>
    <property type="match status" value="1"/>
</dbReference>
<dbReference type="PROSITE" id="PS00107">
    <property type="entry name" value="PROTEIN_KINASE_ATP"/>
    <property type="match status" value="1"/>
</dbReference>
<feature type="binding site" evidence="2">
    <location>
        <position position="47"/>
    </location>
    <ligand>
        <name>ATP</name>
        <dbReference type="ChEBI" id="CHEBI:30616"/>
    </ligand>
</feature>
<comment type="caution">
    <text evidence="6">The sequence shown here is derived from an EMBL/GenBank/DDBJ whole genome shotgun (WGS) entry which is preliminary data.</text>
</comment>
<proteinExistence type="inferred from homology"/>
<accession>A0A8K0GU12</accession>
<dbReference type="Gene3D" id="3.30.200.20">
    <property type="entry name" value="Phosphorylase Kinase, domain 1"/>
    <property type="match status" value="1"/>
</dbReference>
<dbReference type="GO" id="GO:0005524">
    <property type="term" value="F:ATP binding"/>
    <property type="evidence" value="ECO:0007669"/>
    <property type="project" value="UniProtKB-UniRule"/>
</dbReference>
<dbReference type="Gene3D" id="1.10.510.10">
    <property type="entry name" value="Transferase(Phosphotransferase) domain 1"/>
    <property type="match status" value="1"/>
</dbReference>
<gene>
    <name evidence="6" type="ORF">FNV43_RR25303</name>
</gene>
<dbReference type="AlphaFoldDB" id="A0A8K0GU12"/>
<feature type="domain" description="Protein kinase" evidence="5">
    <location>
        <begin position="18"/>
        <end position="279"/>
    </location>
</feature>
<dbReference type="InterPro" id="IPR000719">
    <property type="entry name" value="Prot_kinase_dom"/>
</dbReference>
<dbReference type="PANTHER" id="PTHR48014:SF21">
    <property type="entry name" value="SERINE_THREONINE-PROTEIN KINASE FRAY2"/>
    <property type="match status" value="1"/>
</dbReference>
<dbReference type="PANTHER" id="PTHR48014">
    <property type="entry name" value="SERINE/THREONINE-PROTEIN KINASE FRAY2"/>
    <property type="match status" value="1"/>
</dbReference>
<dbReference type="EMBL" id="VOIH02000011">
    <property type="protein sequence ID" value="KAF3434200.1"/>
    <property type="molecule type" value="Genomic_DNA"/>
</dbReference>
<dbReference type="InterPro" id="IPR011009">
    <property type="entry name" value="Kinase-like_dom_sf"/>
</dbReference>
<comment type="similarity">
    <text evidence="1">Belongs to the protein kinase superfamily. STE Ser/Thr protein kinase family. STE20 subfamily.</text>
</comment>
<keyword evidence="3" id="KW-0175">Coiled coil</keyword>
<evidence type="ECO:0000259" key="5">
    <source>
        <dbReference type="PROSITE" id="PS50011"/>
    </source>
</evidence>
<organism evidence="6 7">
    <name type="scientific">Rhamnella rubrinervis</name>
    <dbReference type="NCBI Taxonomy" id="2594499"/>
    <lineage>
        <taxon>Eukaryota</taxon>
        <taxon>Viridiplantae</taxon>
        <taxon>Streptophyta</taxon>
        <taxon>Embryophyta</taxon>
        <taxon>Tracheophyta</taxon>
        <taxon>Spermatophyta</taxon>
        <taxon>Magnoliopsida</taxon>
        <taxon>eudicotyledons</taxon>
        <taxon>Gunneridae</taxon>
        <taxon>Pentapetalae</taxon>
        <taxon>rosids</taxon>
        <taxon>fabids</taxon>
        <taxon>Rosales</taxon>
        <taxon>Rhamnaceae</taxon>
        <taxon>rhamnoid group</taxon>
        <taxon>Rhamneae</taxon>
        <taxon>Rhamnella</taxon>
    </lineage>
</organism>
<dbReference type="FunFam" id="3.30.200.20:FF:000099">
    <property type="entry name" value="Serine/threonine-protein kinase BLUS1"/>
    <property type="match status" value="1"/>
</dbReference>
<feature type="compositionally biased region" description="Polar residues" evidence="4">
    <location>
        <begin position="458"/>
        <end position="468"/>
    </location>
</feature>
<dbReference type="InterPro" id="IPR047173">
    <property type="entry name" value="STRAD_A/B-like"/>
</dbReference>
<dbReference type="FunFam" id="1.10.510.10:FF:000125">
    <property type="entry name" value="serine/threonine-protein kinase BLUS1-like isoform X2"/>
    <property type="match status" value="1"/>
</dbReference>
<keyword evidence="2" id="KW-0547">Nucleotide-binding</keyword>
<protein>
    <recommendedName>
        <fullName evidence="5">Protein kinase domain-containing protein</fullName>
    </recommendedName>
</protein>
<feature type="region of interest" description="Disordered" evidence="4">
    <location>
        <begin position="432"/>
        <end position="516"/>
    </location>
</feature>
<dbReference type="Pfam" id="PF00069">
    <property type="entry name" value="Pkinase"/>
    <property type="match status" value="1"/>
</dbReference>
<keyword evidence="7" id="KW-1185">Reference proteome</keyword>
<keyword evidence="2" id="KW-0067">ATP-binding</keyword>
<evidence type="ECO:0000313" key="7">
    <source>
        <dbReference type="Proteomes" id="UP000796880"/>
    </source>
</evidence>
<reference evidence="6" key="1">
    <citation type="submission" date="2020-03" db="EMBL/GenBank/DDBJ databases">
        <title>A high-quality chromosome-level genome assembly of a woody plant with both climbing and erect habits, Rhamnella rubrinervis.</title>
        <authorList>
            <person name="Lu Z."/>
            <person name="Yang Y."/>
            <person name="Zhu X."/>
            <person name="Sun Y."/>
        </authorList>
    </citation>
    <scope>NUCLEOTIDE SEQUENCE</scope>
    <source>
        <strain evidence="6">BYM</strain>
        <tissue evidence="6">Leaf</tissue>
    </source>
</reference>
<evidence type="ECO:0000313" key="6">
    <source>
        <dbReference type="EMBL" id="KAF3434200.1"/>
    </source>
</evidence>
<evidence type="ECO:0000256" key="2">
    <source>
        <dbReference type="PROSITE-ProRule" id="PRU10141"/>
    </source>
</evidence>
<feature type="compositionally biased region" description="Polar residues" evidence="4">
    <location>
        <begin position="497"/>
        <end position="513"/>
    </location>
</feature>